<protein>
    <submittedName>
        <fullName evidence="1">Uncharacterized protein</fullName>
    </submittedName>
</protein>
<keyword evidence="2" id="KW-1185">Reference proteome</keyword>
<sequence>MSNEELLGWYPMRFCTDVETLMGSFAWNLGSCRIYSSARFKTI</sequence>
<dbReference type="AlphaFoldDB" id="A0A7J8SLT6"/>
<dbReference type="Proteomes" id="UP000593561">
    <property type="component" value="Unassembled WGS sequence"/>
</dbReference>
<evidence type="ECO:0000313" key="2">
    <source>
        <dbReference type="Proteomes" id="UP000593561"/>
    </source>
</evidence>
<comment type="caution">
    <text evidence="1">The sequence shown here is derived from an EMBL/GenBank/DDBJ whole genome shotgun (WGS) entry which is preliminary data.</text>
</comment>
<accession>A0A7J8SLT6</accession>
<organism evidence="1 2">
    <name type="scientific">Gossypium davidsonii</name>
    <name type="common">Davidson's cotton</name>
    <name type="synonym">Gossypium klotzschianum subsp. davidsonii</name>
    <dbReference type="NCBI Taxonomy" id="34287"/>
    <lineage>
        <taxon>Eukaryota</taxon>
        <taxon>Viridiplantae</taxon>
        <taxon>Streptophyta</taxon>
        <taxon>Embryophyta</taxon>
        <taxon>Tracheophyta</taxon>
        <taxon>Spermatophyta</taxon>
        <taxon>Magnoliopsida</taxon>
        <taxon>eudicotyledons</taxon>
        <taxon>Gunneridae</taxon>
        <taxon>Pentapetalae</taxon>
        <taxon>rosids</taxon>
        <taxon>malvids</taxon>
        <taxon>Malvales</taxon>
        <taxon>Malvaceae</taxon>
        <taxon>Malvoideae</taxon>
        <taxon>Gossypium</taxon>
    </lineage>
</organism>
<name>A0A7J8SLT6_GOSDV</name>
<gene>
    <name evidence="1" type="ORF">Godav_004397</name>
</gene>
<proteinExistence type="predicted"/>
<evidence type="ECO:0000313" key="1">
    <source>
        <dbReference type="EMBL" id="MBA0626795.1"/>
    </source>
</evidence>
<reference evidence="1 2" key="1">
    <citation type="journal article" date="2019" name="Genome Biol. Evol.">
        <title>Insights into the evolution of the New World diploid cottons (Gossypium, subgenus Houzingenia) based on genome sequencing.</title>
        <authorList>
            <person name="Grover C.E."/>
            <person name="Arick M.A. 2nd"/>
            <person name="Thrash A."/>
            <person name="Conover J.L."/>
            <person name="Sanders W.S."/>
            <person name="Peterson D.G."/>
            <person name="Frelichowski J.E."/>
            <person name="Scheffler J.A."/>
            <person name="Scheffler B.E."/>
            <person name="Wendel J.F."/>
        </authorList>
    </citation>
    <scope>NUCLEOTIDE SEQUENCE [LARGE SCALE GENOMIC DNA]</scope>
    <source>
        <strain evidence="1">27</strain>
        <tissue evidence="1">Leaf</tissue>
    </source>
</reference>
<dbReference type="EMBL" id="JABFAC010000010">
    <property type="protein sequence ID" value="MBA0626795.1"/>
    <property type="molecule type" value="Genomic_DNA"/>
</dbReference>